<dbReference type="Gene3D" id="1.10.260.40">
    <property type="entry name" value="lambda repressor-like DNA-binding domains"/>
    <property type="match status" value="1"/>
</dbReference>
<keyword evidence="2" id="KW-0238">DNA-binding</keyword>
<dbReference type="InterPro" id="IPR010982">
    <property type="entry name" value="Lambda_DNA-bd_dom_sf"/>
</dbReference>
<dbReference type="SMART" id="SM00530">
    <property type="entry name" value="HTH_XRE"/>
    <property type="match status" value="1"/>
</dbReference>
<dbReference type="SUPFAM" id="SSF47413">
    <property type="entry name" value="lambda repressor-like DNA-binding domains"/>
    <property type="match status" value="1"/>
</dbReference>
<organism evidence="2 3">
    <name type="scientific">Pseudomonas asuensis</name>
    <dbReference type="NCBI Taxonomy" id="1825787"/>
    <lineage>
        <taxon>Bacteria</taxon>
        <taxon>Pseudomonadati</taxon>
        <taxon>Pseudomonadota</taxon>
        <taxon>Gammaproteobacteria</taxon>
        <taxon>Pseudomonadales</taxon>
        <taxon>Pseudomonadaceae</taxon>
        <taxon>Pseudomonas</taxon>
    </lineage>
</organism>
<dbReference type="Proteomes" id="UP000616499">
    <property type="component" value="Unassembled WGS sequence"/>
</dbReference>
<sequence>MDVRNSFGQALRLVRQSQGLSQEDFSIVSSRTYVSLIERGGTSPTLEKLDSLCRALDVHPVTMIALTYLLGTGSLEDYETLLSRVSNELMKLVAEQTTSAR</sequence>
<dbReference type="EMBL" id="BMNW01000016">
    <property type="protein sequence ID" value="GGM29795.1"/>
    <property type="molecule type" value="Genomic_DNA"/>
</dbReference>
<dbReference type="GO" id="GO:0003677">
    <property type="term" value="F:DNA binding"/>
    <property type="evidence" value="ECO:0007669"/>
    <property type="project" value="UniProtKB-KW"/>
</dbReference>
<keyword evidence="3" id="KW-1185">Reference proteome</keyword>
<accession>A0ABQ2H429</accession>
<evidence type="ECO:0000259" key="1">
    <source>
        <dbReference type="PROSITE" id="PS50943"/>
    </source>
</evidence>
<evidence type="ECO:0000313" key="2">
    <source>
        <dbReference type="EMBL" id="GGM29795.1"/>
    </source>
</evidence>
<dbReference type="InterPro" id="IPR001387">
    <property type="entry name" value="Cro/C1-type_HTH"/>
</dbReference>
<gene>
    <name evidence="2" type="ORF">GCM10009425_45440</name>
</gene>
<evidence type="ECO:0000313" key="3">
    <source>
        <dbReference type="Proteomes" id="UP000616499"/>
    </source>
</evidence>
<dbReference type="Pfam" id="PF01381">
    <property type="entry name" value="HTH_3"/>
    <property type="match status" value="1"/>
</dbReference>
<name>A0ABQ2H429_9PSED</name>
<proteinExistence type="predicted"/>
<comment type="caution">
    <text evidence="2">The sequence shown here is derived from an EMBL/GenBank/DDBJ whole genome shotgun (WGS) entry which is preliminary data.</text>
</comment>
<dbReference type="PROSITE" id="PS50943">
    <property type="entry name" value="HTH_CROC1"/>
    <property type="match status" value="1"/>
</dbReference>
<protein>
    <submittedName>
        <fullName evidence="2">DNA-binding protein</fullName>
    </submittedName>
</protein>
<dbReference type="CDD" id="cd00093">
    <property type="entry name" value="HTH_XRE"/>
    <property type="match status" value="1"/>
</dbReference>
<feature type="domain" description="HTH cro/C1-type" evidence="1">
    <location>
        <begin position="11"/>
        <end position="63"/>
    </location>
</feature>
<reference evidence="3" key="1">
    <citation type="journal article" date="2019" name="Int. J. Syst. Evol. Microbiol.">
        <title>The Global Catalogue of Microorganisms (GCM) 10K type strain sequencing project: providing services to taxonomists for standard genome sequencing and annotation.</title>
        <authorList>
            <consortium name="The Broad Institute Genomics Platform"/>
            <consortium name="The Broad Institute Genome Sequencing Center for Infectious Disease"/>
            <person name="Wu L."/>
            <person name="Ma J."/>
        </authorList>
    </citation>
    <scope>NUCLEOTIDE SEQUENCE [LARGE SCALE GENOMIC DNA]</scope>
    <source>
        <strain evidence="3">JCM 13501</strain>
    </source>
</reference>